<evidence type="ECO:0000313" key="2">
    <source>
        <dbReference type="Proteomes" id="UP000015106"/>
    </source>
</evidence>
<dbReference type="EnsemblPlants" id="TuG1812G0300002278.01.T01">
    <property type="protein sequence ID" value="TuG1812G0300002278.01.T01.cds350350"/>
    <property type="gene ID" value="TuG1812G0300002278.01"/>
</dbReference>
<accession>A0A8R7TTZ5</accession>
<protein>
    <submittedName>
        <fullName evidence="1">Uncharacterized protein</fullName>
    </submittedName>
</protein>
<name>A0A8R7TTZ5_TRIUA</name>
<organism evidence="1 2">
    <name type="scientific">Triticum urartu</name>
    <name type="common">Red wild einkorn</name>
    <name type="synonym">Crithodium urartu</name>
    <dbReference type="NCBI Taxonomy" id="4572"/>
    <lineage>
        <taxon>Eukaryota</taxon>
        <taxon>Viridiplantae</taxon>
        <taxon>Streptophyta</taxon>
        <taxon>Embryophyta</taxon>
        <taxon>Tracheophyta</taxon>
        <taxon>Spermatophyta</taxon>
        <taxon>Magnoliopsida</taxon>
        <taxon>Liliopsida</taxon>
        <taxon>Poales</taxon>
        <taxon>Poaceae</taxon>
        <taxon>BOP clade</taxon>
        <taxon>Pooideae</taxon>
        <taxon>Triticodae</taxon>
        <taxon>Triticeae</taxon>
        <taxon>Triticinae</taxon>
        <taxon>Triticum</taxon>
    </lineage>
</organism>
<sequence length="30" mass="3341">MSLKVLPLWTKPLGLYRGRGYLGLHVVGCI</sequence>
<keyword evidence="2" id="KW-1185">Reference proteome</keyword>
<dbReference type="Proteomes" id="UP000015106">
    <property type="component" value="Chromosome 3"/>
</dbReference>
<reference evidence="1" key="3">
    <citation type="submission" date="2022-06" db="UniProtKB">
        <authorList>
            <consortium name="EnsemblPlants"/>
        </authorList>
    </citation>
    <scope>IDENTIFICATION</scope>
</reference>
<dbReference type="AlphaFoldDB" id="A0A8R7TTZ5"/>
<dbReference type="Gramene" id="TuG1812G0300002278.01.T01">
    <property type="protein sequence ID" value="TuG1812G0300002278.01.T01.cds350350"/>
    <property type="gene ID" value="TuG1812G0300002278.01"/>
</dbReference>
<reference evidence="1" key="2">
    <citation type="submission" date="2018-03" db="EMBL/GenBank/DDBJ databases">
        <title>The Triticum urartu genome reveals the dynamic nature of wheat genome evolution.</title>
        <authorList>
            <person name="Ling H."/>
            <person name="Ma B."/>
            <person name="Shi X."/>
            <person name="Liu H."/>
            <person name="Dong L."/>
            <person name="Sun H."/>
            <person name="Cao Y."/>
            <person name="Gao Q."/>
            <person name="Zheng S."/>
            <person name="Li Y."/>
            <person name="Yu Y."/>
            <person name="Du H."/>
            <person name="Qi M."/>
            <person name="Li Y."/>
            <person name="Yu H."/>
            <person name="Cui Y."/>
            <person name="Wang N."/>
            <person name="Chen C."/>
            <person name="Wu H."/>
            <person name="Zhao Y."/>
            <person name="Zhang J."/>
            <person name="Li Y."/>
            <person name="Zhou W."/>
            <person name="Zhang B."/>
            <person name="Hu W."/>
            <person name="Eijk M."/>
            <person name="Tang J."/>
            <person name="Witsenboer H."/>
            <person name="Zhao S."/>
            <person name="Li Z."/>
            <person name="Zhang A."/>
            <person name="Wang D."/>
            <person name="Liang C."/>
        </authorList>
    </citation>
    <scope>NUCLEOTIDE SEQUENCE [LARGE SCALE GENOMIC DNA]</scope>
    <source>
        <strain evidence="1">cv. G1812</strain>
    </source>
</reference>
<proteinExistence type="predicted"/>
<reference evidence="2" key="1">
    <citation type="journal article" date="2013" name="Nature">
        <title>Draft genome of the wheat A-genome progenitor Triticum urartu.</title>
        <authorList>
            <person name="Ling H.Q."/>
            <person name="Zhao S."/>
            <person name="Liu D."/>
            <person name="Wang J."/>
            <person name="Sun H."/>
            <person name="Zhang C."/>
            <person name="Fan H."/>
            <person name="Li D."/>
            <person name="Dong L."/>
            <person name="Tao Y."/>
            <person name="Gao C."/>
            <person name="Wu H."/>
            <person name="Li Y."/>
            <person name="Cui Y."/>
            <person name="Guo X."/>
            <person name="Zheng S."/>
            <person name="Wang B."/>
            <person name="Yu K."/>
            <person name="Liang Q."/>
            <person name="Yang W."/>
            <person name="Lou X."/>
            <person name="Chen J."/>
            <person name="Feng M."/>
            <person name="Jian J."/>
            <person name="Zhang X."/>
            <person name="Luo G."/>
            <person name="Jiang Y."/>
            <person name="Liu J."/>
            <person name="Wang Z."/>
            <person name="Sha Y."/>
            <person name="Zhang B."/>
            <person name="Wu H."/>
            <person name="Tang D."/>
            <person name="Shen Q."/>
            <person name="Xue P."/>
            <person name="Zou S."/>
            <person name="Wang X."/>
            <person name="Liu X."/>
            <person name="Wang F."/>
            <person name="Yang Y."/>
            <person name="An X."/>
            <person name="Dong Z."/>
            <person name="Zhang K."/>
            <person name="Zhang X."/>
            <person name="Luo M.C."/>
            <person name="Dvorak J."/>
            <person name="Tong Y."/>
            <person name="Wang J."/>
            <person name="Yang H."/>
            <person name="Li Z."/>
            <person name="Wang D."/>
            <person name="Zhang A."/>
            <person name="Wang J."/>
        </authorList>
    </citation>
    <scope>NUCLEOTIDE SEQUENCE</scope>
    <source>
        <strain evidence="2">cv. G1812</strain>
    </source>
</reference>
<evidence type="ECO:0000313" key="1">
    <source>
        <dbReference type="EnsemblPlants" id="TuG1812G0300002278.01.T01.cds350350"/>
    </source>
</evidence>